<name>A0A413RBL8_9FIRM</name>
<dbReference type="Gene3D" id="3.40.630.30">
    <property type="match status" value="1"/>
</dbReference>
<dbReference type="RefSeq" id="WP_117969553.1">
    <property type="nucleotide sequence ID" value="NZ_CAUBDO010000006.1"/>
</dbReference>
<dbReference type="EMBL" id="QSFD01000002">
    <property type="protein sequence ID" value="RHA20043.1"/>
    <property type="molecule type" value="Genomic_DNA"/>
</dbReference>
<protein>
    <submittedName>
        <fullName evidence="2">DUF2156 domain-containing protein</fullName>
    </submittedName>
</protein>
<dbReference type="Pfam" id="PF09924">
    <property type="entry name" value="LPG_synthase_C"/>
    <property type="match status" value="1"/>
</dbReference>
<reference evidence="2 3" key="1">
    <citation type="submission" date="2018-08" db="EMBL/GenBank/DDBJ databases">
        <title>A genome reference for cultivated species of the human gut microbiota.</title>
        <authorList>
            <person name="Zou Y."/>
            <person name="Xue W."/>
            <person name="Luo G."/>
        </authorList>
    </citation>
    <scope>NUCLEOTIDE SEQUENCE [LARGE SCALE GENOMIC DNA]</scope>
    <source>
        <strain evidence="2 3">AM44-11BH</strain>
    </source>
</reference>
<dbReference type="PANTHER" id="PTHR41373">
    <property type="entry name" value="DUF2156 DOMAIN-CONTAINING PROTEIN"/>
    <property type="match status" value="1"/>
</dbReference>
<dbReference type="PIRSF" id="PIRSF018688">
    <property type="entry name" value="UCP018688"/>
    <property type="match status" value="1"/>
</dbReference>
<organism evidence="2 3">
    <name type="scientific">Eubacterium ventriosum</name>
    <dbReference type="NCBI Taxonomy" id="39496"/>
    <lineage>
        <taxon>Bacteria</taxon>
        <taxon>Bacillati</taxon>
        <taxon>Bacillota</taxon>
        <taxon>Clostridia</taxon>
        <taxon>Eubacteriales</taxon>
        <taxon>Eubacteriaceae</taxon>
        <taxon>Eubacterium</taxon>
    </lineage>
</organism>
<gene>
    <name evidence="2" type="ORF">DW944_02555</name>
</gene>
<evidence type="ECO:0000313" key="3">
    <source>
        <dbReference type="Proteomes" id="UP000284779"/>
    </source>
</evidence>
<comment type="caution">
    <text evidence="2">The sequence shown here is derived from an EMBL/GenBank/DDBJ whole genome shotgun (WGS) entry which is preliminary data.</text>
</comment>
<feature type="domain" description="Phosphatidylglycerol lysyltransferase C-terminal" evidence="1">
    <location>
        <begin position="31"/>
        <end position="300"/>
    </location>
</feature>
<sequence length="303" mass="36285">MEEYNLQEIRIEDYNIIKEYYQMRRPETADSNILDLYIWLNCYPTWYFTNDKGLMWVAKSEDGQYYSSIPCCKDEDLKECFLETQKYFNEVLQKKLVMYVVDKAAVDLLQLPEDEYVVVPDRTYADYVYDAEKLRTFSGKKYHKKKNHLNAFKREYEGRYEFKFLSKKDEPEILAFLEDWKKHKSDTEEHEFIDSEAVGIKYILEHEEVFDYKIGAVYVDNKLEAFTIGNYESKEDMVYIPVEKANPEIRGLYPYICSQFLIEAFPEAGKENREDDMGLEGLRKSKLSYNPIYMVEKYTIIQK</sequence>
<evidence type="ECO:0000313" key="2">
    <source>
        <dbReference type="EMBL" id="RHA20043.1"/>
    </source>
</evidence>
<proteinExistence type="predicted"/>
<dbReference type="InterPro" id="IPR016181">
    <property type="entry name" value="Acyl_CoA_acyltransferase"/>
</dbReference>
<keyword evidence="3" id="KW-1185">Reference proteome</keyword>
<dbReference type="PANTHER" id="PTHR41373:SF1">
    <property type="entry name" value="PHOSPHATIDYLGLYCEROL LYSYLTRANSFERASE C-TERMINAL DOMAIN-CONTAINING PROTEIN"/>
    <property type="match status" value="1"/>
</dbReference>
<dbReference type="SUPFAM" id="SSF55729">
    <property type="entry name" value="Acyl-CoA N-acyltransferases (Nat)"/>
    <property type="match status" value="2"/>
</dbReference>
<dbReference type="InterPro" id="IPR016732">
    <property type="entry name" value="UCP018688"/>
</dbReference>
<accession>A0A413RBL8</accession>
<dbReference type="Proteomes" id="UP000284779">
    <property type="component" value="Unassembled WGS sequence"/>
</dbReference>
<dbReference type="AlphaFoldDB" id="A0A413RBL8"/>
<evidence type="ECO:0000259" key="1">
    <source>
        <dbReference type="Pfam" id="PF09924"/>
    </source>
</evidence>
<dbReference type="InterPro" id="IPR024320">
    <property type="entry name" value="LPG_synthase_C"/>
</dbReference>